<name>A0A7D6IMS3_9CYAN</name>
<dbReference type="EMBL" id="CP032152">
    <property type="protein sequence ID" value="QLL29329.1"/>
    <property type="molecule type" value="Genomic_DNA"/>
</dbReference>
<accession>A0A7D6IMS3</accession>
<proteinExistence type="predicted"/>
<dbReference type="Proteomes" id="UP000261812">
    <property type="component" value="Chromosome"/>
</dbReference>
<dbReference type="AlphaFoldDB" id="A0A7D6IMS3"/>
<evidence type="ECO:0000313" key="1">
    <source>
        <dbReference type="EMBL" id="QLL29329.1"/>
    </source>
</evidence>
<gene>
    <name evidence="1" type="ORF">D3A95_09130</name>
</gene>
<evidence type="ECO:0000313" key="2">
    <source>
        <dbReference type="Proteomes" id="UP000261812"/>
    </source>
</evidence>
<dbReference type="KEGG" id="tsq:D3A95_09130"/>
<dbReference type="RefSeq" id="WP_181494726.1">
    <property type="nucleotide sequence ID" value="NZ_CP032152.1"/>
</dbReference>
<organism evidence="1 2">
    <name type="scientific">Thermosynechococcus sichuanensis E542</name>
    <dbReference type="NCBI Taxonomy" id="2016101"/>
    <lineage>
        <taxon>Bacteria</taxon>
        <taxon>Bacillati</taxon>
        <taxon>Cyanobacteriota</taxon>
        <taxon>Cyanophyceae</taxon>
        <taxon>Acaryochloridales</taxon>
        <taxon>Thermosynechococcaceae</taxon>
        <taxon>Thermosynechococcus</taxon>
        <taxon>Thermosynechococcus sichuanensis</taxon>
    </lineage>
</organism>
<reference evidence="2" key="1">
    <citation type="submission" date="2018-09" db="EMBL/GenBank/DDBJ databases">
        <title>Complete genome sequence of thermophilic cyanobacteria strain Thermosynechococcus elongatus PKUAC-SCTE542.</title>
        <authorList>
            <person name="Liang Y."/>
            <person name="Tang J."/>
            <person name="Daroch M."/>
        </authorList>
    </citation>
    <scope>NUCLEOTIDE SEQUENCE [LARGE SCALE GENOMIC DNA]</scope>
    <source>
        <strain evidence="2">E542</strain>
    </source>
</reference>
<keyword evidence="2" id="KW-1185">Reference proteome</keyword>
<sequence>MHRHDNLFGEPRAGKIPLSLLRQAKLEDYDDSEGDRMYRVVLEVAGNSIILGTASSQASRPAAIVQQINQFLANPNQTELSAHVEDREDVGMWIMAGVFFFVGTSFSYSILPPVLTLDLDRSSGTFTICYGKFFRRTRKELCLREISDIAIESYPRSDYDNDPVYYVVVRLFSGETVPLEQSYSSDSSGYDDKKELANLLRQFLYLPPL</sequence>
<protein>
    <submittedName>
        <fullName evidence="1">Uncharacterized protein</fullName>
    </submittedName>
</protein>